<dbReference type="InterPro" id="IPR025949">
    <property type="entry name" value="PapC-like_C"/>
</dbReference>
<feature type="domain" description="PapC N-terminal" evidence="10">
    <location>
        <begin position="24"/>
        <end position="161"/>
    </location>
</feature>
<evidence type="ECO:0000259" key="9">
    <source>
        <dbReference type="Pfam" id="PF13953"/>
    </source>
</evidence>
<dbReference type="KEGG" id="lrz:BJI69_08735"/>
<dbReference type="InterPro" id="IPR043142">
    <property type="entry name" value="PapC-like_C_sf"/>
</dbReference>
<keyword evidence="8" id="KW-0998">Cell outer membrane</keyword>
<dbReference type="Gene3D" id="2.60.40.2610">
    <property type="entry name" value="Outer membrane usher protein FimD, plug domain"/>
    <property type="match status" value="1"/>
</dbReference>
<evidence type="ECO:0000313" key="11">
    <source>
        <dbReference type="EMBL" id="APG03976.1"/>
    </source>
</evidence>
<evidence type="ECO:0000259" key="10">
    <source>
        <dbReference type="Pfam" id="PF13954"/>
    </source>
</evidence>
<proteinExistence type="inferred from homology"/>
<comment type="subcellular location">
    <subcellularLocation>
        <location evidence="1">Cell outer membrane</location>
        <topology evidence="1">Multi-pass membrane protein</topology>
    </subcellularLocation>
</comment>
<dbReference type="Pfam" id="PF13953">
    <property type="entry name" value="PapC_C"/>
    <property type="match status" value="1"/>
</dbReference>
<keyword evidence="3" id="KW-0813">Transport</keyword>
<dbReference type="Gene3D" id="3.10.20.410">
    <property type="match status" value="1"/>
</dbReference>
<evidence type="ECO:0008006" key="13">
    <source>
        <dbReference type="Google" id="ProtNLM"/>
    </source>
</evidence>
<dbReference type="AlphaFoldDB" id="A0A1L3ESD8"/>
<dbReference type="Pfam" id="PF00577">
    <property type="entry name" value="Usher"/>
    <property type="match status" value="1"/>
</dbReference>
<evidence type="ECO:0000256" key="7">
    <source>
        <dbReference type="ARBA" id="ARBA00023136"/>
    </source>
</evidence>
<reference evidence="12" key="1">
    <citation type="submission" date="2016-09" db="EMBL/GenBank/DDBJ databases">
        <authorList>
            <person name="Lysoe E."/>
        </authorList>
    </citation>
    <scope>NUCLEOTIDE SEQUENCE [LARGE SCALE GENOMIC DNA]</scope>
    <source>
        <strain evidence="12">LJ96T</strain>
    </source>
</reference>
<evidence type="ECO:0000256" key="4">
    <source>
        <dbReference type="ARBA" id="ARBA00022452"/>
    </source>
</evidence>
<dbReference type="Gene3D" id="2.60.40.3110">
    <property type="match status" value="1"/>
</dbReference>
<name>A0A1L3ESD8_9GAMM</name>
<sequence length="801" mass="85617">MVLLPLACVLDLPDACANDLTDVEFDAGMLKQRGIDPKLAEYFRQAPRFTAGRHVVALRVNGRSMGRVQASFNETGALCVDAALLEAAEIAASSIDERPSGQSPAFACPDMTSRLPRANVELDPAQGEVSLLVPTDALRTPRQDVSGYARGGTAALLNYEVIGMDSRRGSRGSRYGSANTELGFNAGDWVVRSRQVATSSDGRYRTDLLDTYAQRSFANHRAVLQLGQLNIMNPALAGAQISGVQLMSEQALATPEGGAIVEGVASSPARVDVRQDGVLIYSTVVPVGPFALTRVPRINRHGSLDVTVVGSGGERQHFVVSPAMAGTATPSAGYSLAVGRARKTGGIGTPWVVSAGWSGPVRRRIVLSSGTMLATAYQSFGVGLGSSLATTTQVQVDLVGSRASRERVAGVQGTLTLSQRLNAQWSMAYSSTRQSHGFRELLDTARIGATTRNRTRYRSQSSASLSWSDSRFGNLSAGYSRTTLFDGRTTKRALASWATRLGRASMSLSAEWNLGHAMRSGNNAIYFNATIPLGDRRRMSTTIRRYTGETRYGTTFSDQVNEFVSYRAGLEYRSGDGRRSLNTAVSLLPRYLQLDAGYTRDTRSNSVSLAVRGGLVLHEHGLTASPYAVRDTFGVLSVGDAAGVRVSTPGGPVWTDGRGYAVLPQLSPYGKSGIEVATDSLPRNVDIHRGAAMVQAGRGAVMALDFAVNTTRRVLVSARTVDGRVVPFGATVTDGQGEVVGVVQGDGEIFVPNALATPRLTVRRDDMPDCGLDIRLGEQRDTNAYYESMAAVCRPIENDPR</sequence>
<dbReference type="InterPro" id="IPR042186">
    <property type="entry name" value="FimD_plug_dom"/>
</dbReference>
<keyword evidence="7" id="KW-0472">Membrane</keyword>
<dbReference type="Proteomes" id="UP000182987">
    <property type="component" value="Chromosome"/>
</dbReference>
<comment type="similarity">
    <text evidence="2">Belongs to the fimbrial export usher family.</text>
</comment>
<dbReference type="PANTHER" id="PTHR30451">
    <property type="entry name" value="OUTER MEMBRANE USHER PROTEIN"/>
    <property type="match status" value="1"/>
</dbReference>
<evidence type="ECO:0000256" key="8">
    <source>
        <dbReference type="ARBA" id="ARBA00023237"/>
    </source>
</evidence>
<dbReference type="GO" id="GO:0009297">
    <property type="term" value="P:pilus assembly"/>
    <property type="evidence" value="ECO:0007669"/>
    <property type="project" value="InterPro"/>
</dbReference>
<feature type="domain" description="PapC-like C-terminal" evidence="9">
    <location>
        <begin position="716"/>
        <end position="776"/>
    </location>
</feature>
<evidence type="ECO:0000256" key="1">
    <source>
        <dbReference type="ARBA" id="ARBA00004571"/>
    </source>
</evidence>
<keyword evidence="4" id="KW-1134">Transmembrane beta strand</keyword>
<dbReference type="InterPro" id="IPR025885">
    <property type="entry name" value="PapC_N"/>
</dbReference>
<keyword evidence="5" id="KW-0812">Transmembrane</keyword>
<protein>
    <recommendedName>
        <fullName evidence="13">PapC N-terminal domain-containing protein</fullName>
    </recommendedName>
</protein>
<evidence type="ECO:0000256" key="6">
    <source>
        <dbReference type="ARBA" id="ARBA00022729"/>
    </source>
</evidence>
<keyword evidence="6" id="KW-0732">Signal</keyword>
<evidence type="ECO:0000256" key="3">
    <source>
        <dbReference type="ARBA" id="ARBA00022448"/>
    </source>
</evidence>
<organism evidence="11 12">
    <name type="scientific">Luteibacter rhizovicinus DSM 16549</name>
    <dbReference type="NCBI Taxonomy" id="1440763"/>
    <lineage>
        <taxon>Bacteria</taxon>
        <taxon>Pseudomonadati</taxon>
        <taxon>Pseudomonadota</taxon>
        <taxon>Gammaproteobacteria</taxon>
        <taxon>Lysobacterales</taxon>
        <taxon>Rhodanobacteraceae</taxon>
        <taxon>Luteibacter</taxon>
    </lineage>
</organism>
<keyword evidence="12" id="KW-1185">Reference proteome</keyword>
<dbReference type="GO" id="GO:0009279">
    <property type="term" value="C:cell outer membrane"/>
    <property type="evidence" value="ECO:0007669"/>
    <property type="project" value="UniProtKB-SubCell"/>
</dbReference>
<dbReference type="PANTHER" id="PTHR30451:SF8">
    <property type="entry name" value="FIMBRIAL USHER PROTEIN"/>
    <property type="match status" value="1"/>
</dbReference>
<dbReference type="InterPro" id="IPR037224">
    <property type="entry name" value="PapC_N_sf"/>
</dbReference>
<dbReference type="STRING" id="1440763.BJI69_08735"/>
<evidence type="ECO:0000313" key="12">
    <source>
        <dbReference type="Proteomes" id="UP000182987"/>
    </source>
</evidence>
<dbReference type="SUPFAM" id="SSF141729">
    <property type="entry name" value="FimD N-terminal domain-like"/>
    <property type="match status" value="1"/>
</dbReference>
<evidence type="ECO:0000256" key="2">
    <source>
        <dbReference type="ARBA" id="ARBA00008064"/>
    </source>
</evidence>
<accession>A0A1L3ESD8</accession>
<dbReference type="EMBL" id="CP017480">
    <property type="protein sequence ID" value="APG03976.1"/>
    <property type="molecule type" value="Genomic_DNA"/>
</dbReference>
<dbReference type="GO" id="GO:0015473">
    <property type="term" value="F:fimbrial usher porin activity"/>
    <property type="evidence" value="ECO:0007669"/>
    <property type="project" value="InterPro"/>
</dbReference>
<dbReference type="InterPro" id="IPR000015">
    <property type="entry name" value="Fimb_usher"/>
</dbReference>
<dbReference type="Pfam" id="PF13954">
    <property type="entry name" value="PapC_N"/>
    <property type="match status" value="1"/>
</dbReference>
<dbReference type="Gene3D" id="2.60.40.2070">
    <property type="match status" value="1"/>
</dbReference>
<gene>
    <name evidence="11" type="ORF">BJI69_08735</name>
</gene>
<evidence type="ECO:0000256" key="5">
    <source>
        <dbReference type="ARBA" id="ARBA00022692"/>
    </source>
</evidence>